<keyword evidence="1" id="KW-0732">Signal</keyword>
<dbReference type="Gene3D" id="3.40.190.10">
    <property type="entry name" value="Periplasmic binding protein-like II"/>
    <property type="match status" value="2"/>
</dbReference>
<name>A0A2K4MMK7_9NEIS</name>
<dbReference type="EMBL" id="PPTF01000060">
    <property type="protein sequence ID" value="POA98262.1"/>
    <property type="molecule type" value="Genomic_DNA"/>
</dbReference>
<protein>
    <submittedName>
        <fullName evidence="3">ABC transporter substrate-binding protein</fullName>
    </submittedName>
</protein>
<feature type="domain" description="Solute-binding protein family 3/N-terminal" evidence="2">
    <location>
        <begin position="28"/>
        <end position="241"/>
    </location>
</feature>
<feature type="chain" id="PRO_5014391296" evidence="1">
    <location>
        <begin position="21"/>
        <end position="257"/>
    </location>
</feature>
<keyword evidence="4" id="KW-1185">Reference proteome</keyword>
<dbReference type="InterPro" id="IPR001638">
    <property type="entry name" value="Solute-binding_3/MltF_N"/>
</dbReference>
<accession>A0A2K4MMK7</accession>
<reference evidence="3 4" key="1">
    <citation type="submission" date="2018-01" db="EMBL/GenBank/DDBJ databases">
        <title>Genomic Sequence of Chromobacterium MWU13-2610 from wild cranberry bogs within the Cape Cod National Seashore.</title>
        <authorList>
            <person name="O'Hara-Hanley K."/>
            <person name="Soby S."/>
            <person name="Harrison A."/>
        </authorList>
    </citation>
    <scope>NUCLEOTIDE SEQUENCE [LARGE SCALE GENOMIC DNA]</scope>
    <source>
        <strain evidence="3 4">MWU13-2610</strain>
    </source>
</reference>
<dbReference type="PANTHER" id="PTHR38834">
    <property type="entry name" value="PERIPLASMIC SUBSTRATE BINDING PROTEIN FAMILY 3"/>
    <property type="match status" value="1"/>
</dbReference>
<dbReference type="SUPFAM" id="SSF53850">
    <property type="entry name" value="Periplasmic binding protein-like II"/>
    <property type="match status" value="1"/>
</dbReference>
<dbReference type="Pfam" id="PF00497">
    <property type="entry name" value="SBP_bac_3"/>
    <property type="match status" value="1"/>
</dbReference>
<proteinExistence type="predicted"/>
<dbReference type="AlphaFoldDB" id="A0A2K4MMK7"/>
<dbReference type="Proteomes" id="UP000236416">
    <property type="component" value="Unassembled WGS sequence"/>
</dbReference>
<evidence type="ECO:0000313" key="4">
    <source>
        <dbReference type="Proteomes" id="UP000236416"/>
    </source>
</evidence>
<sequence length="257" mass="28879">MLIRLLSGLALLWAMAPALALEPLSIYTDEWPPISFEDGGEVKGMAVDLVNQIQHRLHQDQPVKLLPWARAYNFLLNRPNVLLFVLGRTAEREKLMTMVGPVAASEINLYCRKGEAEALRRLGDKLQVQPVTAFRSSIFLAVAKQHGFKNIVESTDPVQSALLLHASRVSMWSEGDSVVDNVMRKAGLPVQEIELLQPLEKIDLYLAFSRGTDRATILAWEQTLRDLKRDGSFRKLYQRWLPGAAAPMQVERVGVEP</sequence>
<feature type="signal peptide" evidence="1">
    <location>
        <begin position="1"/>
        <end position="20"/>
    </location>
</feature>
<dbReference type="RefSeq" id="WP_103320500.1">
    <property type="nucleotide sequence ID" value="NZ_PPTF01000060.1"/>
</dbReference>
<comment type="caution">
    <text evidence="3">The sequence shown here is derived from an EMBL/GenBank/DDBJ whole genome shotgun (WGS) entry which is preliminary data.</text>
</comment>
<evidence type="ECO:0000259" key="2">
    <source>
        <dbReference type="Pfam" id="PF00497"/>
    </source>
</evidence>
<evidence type="ECO:0000313" key="3">
    <source>
        <dbReference type="EMBL" id="POA98262.1"/>
    </source>
</evidence>
<dbReference type="PANTHER" id="PTHR38834:SF3">
    <property type="entry name" value="SOLUTE-BINDING PROTEIN FAMILY 3_N-TERMINAL DOMAIN-CONTAINING PROTEIN"/>
    <property type="match status" value="1"/>
</dbReference>
<evidence type="ECO:0000256" key="1">
    <source>
        <dbReference type="SAM" id="SignalP"/>
    </source>
</evidence>
<organism evidence="3 4">
    <name type="scientific">Chromobacterium sinusclupearum</name>
    <dbReference type="NCBI Taxonomy" id="2077146"/>
    <lineage>
        <taxon>Bacteria</taxon>
        <taxon>Pseudomonadati</taxon>
        <taxon>Pseudomonadota</taxon>
        <taxon>Betaproteobacteria</taxon>
        <taxon>Neisseriales</taxon>
        <taxon>Chromobacteriaceae</taxon>
        <taxon>Chromobacterium</taxon>
    </lineage>
</organism>
<gene>
    <name evidence="3" type="ORF">C2134_12480</name>
</gene>